<dbReference type="CDD" id="cd04179">
    <property type="entry name" value="DPM_DPG-synthase_like"/>
    <property type="match status" value="1"/>
</dbReference>
<sequence length="248" mass="26948">MNADVSLPVSVVLPCKNERENIGPLIHEIAAALRAVAHEIIVVDDGSDDGTDGAVAAAASSQEGQVRLIRHDRSSGQSAAVRTGMLAARGDVVVTIDGDGQNDPQYIPALLSALATAGAGTALAGGQRVGRKASFAKRHGSRLANKVRRALLNDDSRDTGCGLKAIRREVFLLLPYFDGWHRFMPALVKREGYAVTAVDVVDRPRRFGSSKYGIFDRLWVGIADLFGVWWLTKRRRVIPRAREERLNE</sequence>
<organism evidence="9 10">
    <name type="scientific">Faunimonas pinastri</name>
    <dbReference type="NCBI Taxonomy" id="1855383"/>
    <lineage>
        <taxon>Bacteria</taxon>
        <taxon>Pseudomonadati</taxon>
        <taxon>Pseudomonadota</taxon>
        <taxon>Alphaproteobacteria</taxon>
        <taxon>Hyphomicrobiales</taxon>
        <taxon>Afifellaceae</taxon>
        <taxon>Faunimonas</taxon>
    </lineage>
</organism>
<dbReference type="PANTHER" id="PTHR48090:SF3">
    <property type="entry name" value="UNDECAPRENYL-PHOSPHATE 4-DEOXY-4-FORMAMIDO-L-ARABINOSE TRANSFERASE"/>
    <property type="match status" value="1"/>
</dbReference>
<evidence type="ECO:0000256" key="4">
    <source>
        <dbReference type="ARBA" id="ARBA00022692"/>
    </source>
</evidence>
<dbReference type="AlphaFoldDB" id="A0A1H9CJY6"/>
<protein>
    <submittedName>
        <fullName evidence="9">Glycosyltransferase involved in cell wall bisynthesis</fullName>
    </submittedName>
</protein>
<evidence type="ECO:0000259" key="8">
    <source>
        <dbReference type="Pfam" id="PF00535"/>
    </source>
</evidence>
<evidence type="ECO:0000256" key="5">
    <source>
        <dbReference type="ARBA" id="ARBA00022985"/>
    </source>
</evidence>
<dbReference type="EMBL" id="FOFG01000002">
    <property type="protein sequence ID" value="SEQ01474.1"/>
    <property type="molecule type" value="Genomic_DNA"/>
</dbReference>
<dbReference type="Proteomes" id="UP000199647">
    <property type="component" value="Unassembled WGS sequence"/>
</dbReference>
<dbReference type="GO" id="GO:0009103">
    <property type="term" value="P:lipopolysaccharide biosynthetic process"/>
    <property type="evidence" value="ECO:0007669"/>
    <property type="project" value="UniProtKB-KW"/>
</dbReference>
<gene>
    <name evidence="9" type="ORF">SAMN05216548_102173</name>
</gene>
<dbReference type="PANTHER" id="PTHR48090">
    <property type="entry name" value="UNDECAPRENYL-PHOSPHATE 4-DEOXY-4-FORMAMIDO-L-ARABINOSE TRANSFERASE-RELATED"/>
    <property type="match status" value="1"/>
</dbReference>
<accession>A0A1H9CJY6</accession>
<reference evidence="9 10" key="1">
    <citation type="submission" date="2016-10" db="EMBL/GenBank/DDBJ databases">
        <authorList>
            <person name="de Groot N.N."/>
        </authorList>
    </citation>
    <scope>NUCLEOTIDE SEQUENCE [LARGE SCALE GENOMIC DNA]</scope>
    <source>
        <strain evidence="9 10">A52C2</strain>
    </source>
</reference>
<dbReference type="OrthoDB" id="9807795at2"/>
<keyword evidence="1" id="KW-1003">Cell membrane</keyword>
<evidence type="ECO:0000256" key="7">
    <source>
        <dbReference type="ARBA" id="ARBA00023136"/>
    </source>
</evidence>
<dbReference type="InterPro" id="IPR001173">
    <property type="entry name" value="Glyco_trans_2-like"/>
</dbReference>
<evidence type="ECO:0000256" key="6">
    <source>
        <dbReference type="ARBA" id="ARBA00022989"/>
    </source>
</evidence>
<evidence type="ECO:0000256" key="2">
    <source>
        <dbReference type="ARBA" id="ARBA00022676"/>
    </source>
</evidence>
<dbReference type="GO" id="GO:0005886">
    <property type="term" value="C:plasma membrane"/>
    <property type="evidence" value="ECO:0007669"/>
    <property type="project" value="TreeGrafter"/>
</dbReference>
<name>A0A1H9CJY6_9HYPH</name>
<keyword evidence="6" id="KW-1133">Transmembrane helix</keyword>
<evidence type="ECO:0000256" key="3">
    <source>
        <dbReference type="ARBA" id="ARBA00022679"/>
    </source>
</evidence>
<dbReference type="SUPFAM" id="SSF53448">
    <property type="entry name" value="Nucleotide-diphospho-sugar transferases"/>
    <property type="match status" value="1"/>
</dbReference>
<keyword evidence="3 9" id="KW-0808">Transferase</keyword>
<dbReference type="STRING" id="1855383.SAMN05216548_102173"/>
<evidence type="ECO:0000313" key="9">
    <source>
        <dbReference type="EMBL" id="SEQ01474.1"/>
    </source>
</evidence>
<dbReference type="Gene3D" id="3.90.550.10">
    <property type="entry name" value="Spore Coat Polysaccharide Biosynthesis Protein SpsA, Chain A"/>
    <property type="match status" value="1"/>
</dbReference>
<keyword evidence="2" id="KW-0328">Glycosyltransferase</keyword>
<keyword evidence="7" id="KW-0472">Membrane</keyword>
<dbReference type="InterPro" id="IPR050256">
    <property type="entry name" value="Glycosyltransferase_2"/>
</dbReference>
<dbReference type="Pfam" id="PF00535">
    <property type="entry name" value="Glycos_transf_2"/>
    <property type="match status" value="1"/>
</dbReference>
<evidence type="ECO:0000256" key="1">
    <source>
        <dbReference type="ARBA" id="ARBA00022475"/>
    </source>
</evidence>
<proteinExistence type="predicted"/>
<dbReference type="InterPro" id="IPR029044">
    <property type="entry name" value="Nucleotide-diphossugar_trans"/>
</dbReference>
<dbReference type="RefSeq" id="WP_092495348.1">
    <property type="nucleotide sequence ID" value="NZ_FOFG01000002.1"/>
</dbReference>
<feature type="domain" description="Glycosyltransferase 2-like" evidence="8">
    <location>
        <begin position="10"/>
        <end position="171"/>
    </location>
</feature>
<keyword evidence="5" id="KW-0448">Lipopolysaccharide biosynthesis</keyword>
<dbReference type="FunFam" id="3.90.550.10:FF:000170">
    <property type="entry name" value="Dolichol-phosphate mannosyltransferase"/>
    <property type="match status" value="1"/>
</dbReference>
<evidence type="ECO:0000313" key="10">
    <source>
        <dbReference type="Proteomes" id="UP000199647"/>
    </source>
</evidence>
<keyword evidence="4" id="KW-0812">Transmembrane</keyword>
<keyword evidence="10" id="KW-1185">Reference proteome</keyword>
<dbReference type="GO" id="GO:0099621">
    <property type="term" value="F:undecaprenyl-phosphate 4-deoxy-4-formamido-L-arabinose transferase activity"/>
    <property type="evidence" value="ECO:0007669"/>
    <property type="project" value="TreeGrafter"/>
</dbReference>